<comment type="caution">
    <text evidence="2">The sequence shown here is derived from an EMBL/GenBank/DDBJ whole genome shotgun (WGS) entry which is preliminary data.</text>
</comment>
<gene>
    <name evidence="2" type="ORF">QVE165_LOCUS37589</name>
</gene>
<feature type="compositionally biased region" description="Polar residues" evidence="1">
    <location>
        <begin position="120"/>
        <end position="138"/>
    </location>
</feature>
<evidence type="ECO:0000313" key="2">
    <source>
        <dbReference type="EMBL" id="CAF1412230.1"/>
    </source>
</evidence>
<dbReference type="Proteomes" id="UP000663832">
    <property type="component" value="Unassembled WGS sequence"/>
</dbReference>
<protein>
    <submittedName>
        <fullName evidence="2">Uncharacterized protein</fullName>
    </submittedName>
</protein>
<dbReference type="EMBL" id="CAJNOM010000392">
    <property type="protein sequence ID" value="CAF1412230.1"/>
    <property type="molecule type" value="Genomic_DNA"/>
</dbReference>
<evidence type="ECO:0000256" key="1">
    <source>
        <dbReference type="SAM" id="MobiDB-lite"/>
    </source>
</evidence>
<dbReference type="OrthoDB" id="10042396at2759"/>
<feature type="compositionally biased region" description="Low complexity" evidence="1">
    <location>
        <begin position="1"/>
        <end position="14"/>
    </location>
</feature>
<dbReference type="AlphaFoldDB" id="A0A815M2Z0"/>
<name>A0A815M2Z0_9BILA</name>
<feature type="compositionally biased region" description="Acidic residues" evidence="1">
    <location>
        <begin position="166"/>
        <end position="177"/>
    </location>
</feature>
<keyword evidence="3" id="KW-1185">Reference proteome</keyword>
<feature type="compositionally biased region" description="Low complexity" evidence="1">
    <location>
        <begin position="376"/>
        <end position="390"/>
    </location>
</feature>
<evidence type="ECO:0000313" key="3">
    <source>
        <dbReference type="Proteomes" id="UP000663832"/>
    </source>
</evidence>
<reference evidence="2" key="1">
    <citation type="submission" date="2021-02" db="EMBL/GenBank/DDBJ databases">
        <authorList>
            <person name="Nowell W R."/>
        </authorList>
    </citation>
    <scope>NUCLEOTIDE SEQUENCE</scope>
</reference>
<proteinExistence type="predicted"/>
<organism evidence="2 3">
    <name type="scientific">Adineta steineri</name>
    <dbReference type="NCBI Taxonomy" id="433720"/>
    <lineage>
        <taxon>Eukaryota</taxon>
        <taxon>Metazoa</taxon>
        <taxon>Spiralia</taxon>
        <taxon>Gnathifera</taxon>
        <taxon>Rotifera</taxon>
        <taxon>Eurotatoria</taxon>
        <taxon>Bdelloidea</taxon>
        <taxon>Adinetida</taxon>
        <taxon>Adinetidae</taxon>
        <taxon>Adineta</taxon>
    </lineage>
</organism>
<feature type="region of interest" description="Disordered" evidence="1">
    <location>
        <begin position="108"/>
        <end position="203"/>
    </location>
</feature>
<feature type="region of interest" description="Disordered" evidence="1">
    <location>
        <begin position="356"/>
        <end position="397"/>
    </location>
</feature>
<accession>A0A815M2Z0</accession>
<sequence length="534" mass="59307">MCSRSVSGSSLLSGYNEDDTRETNGRSRREFEEIDSVLYNEEKAKRSSIKKICEEWSSRPHFRIRGRLQHIEKQSPTNLIQSSKQYDVTYLDTTVSSTLDLLVSNSKISSSNSNDLNPLINHTGSGRSSINSIEGSELTNNSDSDDNNATNTMLDDHSSGAGVDSFDTDDDDDDENNDYSADMSPQDYSKHHHKHSKNPQSSIKCMKDSIIKSLATKLLQRFFSEQQNSLQRYAKHICERNSIKLRSKLRPNSLPPQSLSQSRLSYPSATNTQLQMASTPYRSTPEPDIKGLLMVTRLHTANSGLTTNNSTSPRKSKILSTLPQTERVPTSLAIDKRHQQQQISLIGTAVTNFPSSQLTTTASTPQSSQNQTRQPSSTTYRYRSATTTHTEPNTRLPPINIERLMNNDQSTINRSNTTTSGIVESMPRAVSGTSIGSNPSTSVKLRIPSNFGKLQRTSRPITITSFNNTNKDFNNLSSTSPTRSITTTTAPSSSLRTTAMARTHQQHQKRPLIATKARPPPSPSILKLSAQHIW</sequence>
<feature type="region of interest" description="Disordered" evidence="1">
    <location>
        <begin position="1"/>
        <end position="28"/>
    </location>
</feature>
<feature type="region of interest" description="Disordered" evidence="1">
    <location>
        <begin position="507"/>
        <end position="534"/>
    </location>
</feature>
<feature type="compositionally biased region" description="Low complexity" evidence="1">
    <location>
        <begin position="139"/>
        <end position="152"/>
    </location>
</feature>
<feature type="compositionally biased region" description="Polar residues" evidence="1">
    <location>
        <begin position="356"/>
        <end position="375"/>
    </location>
</feature>